<feature type="binding site" description="axial binding residue" evidence="6">
    <location>
        <position position="85"/>
    </location>
    <ligand>
        <name>heme</name>
        <dbReference type="ChEBI" id="CHEBI:30413"/>
    </ligand>
    <ligandPart>
        <name>Fe</name>
        <dbReference type="ChEBI" id="CHEBI:18248"/>
    </ligandPart>
</feature>
<dbReference type="AlphaFoldDB" id="A0A9W9CGW8"/>
<dbReference type="PANTHER" id="PTHR46300">
    <property type="entry name" value="P450, PUTATIVE (EUROFUNG)-RELATED-RELATED"/>
    <property type="match status" value="1"/>
</dbReference>
<keyword evidence="8" id="KW-1185">Reference proteome</keyword>
<dbReference type="Pfam" id="PF00067">
    <property type="entry name" value="p450"/>
    <property type="match status" value="1"/>
</dbReference>
<evidence type="ECO:0000256" key="3">
    <source>
        <dbReference type="ARBA" id="ARBA00023002"/>
    </source>
</evidence>
<evidence type="ECO:0000256" key="4">
    <source>
        <dbReference type="ARBA" id="ARBA00023004"/>
    </source>
</evidence>
<dbReference type="Proteomes" id="UP001140513">
    <property type="component" value="Unassembled WGS sequence"/>
</dbReference>
<dbReference type="InterPro" id="IPR050364">
    <property type="entry name" value="Cytochrome_P450_fung"/>
</dbReference>
<dbReference type="GO" id="GO:0005506">
    <property type="term" value="F:iron ion binding"/>
    <property type="evidence" value="ECO:0007669"/>
    <property type="project" value="InterPro"/>
</dbReference>
<dbReference type="PANTHER" id="PTHR46300:SF2">
    <property type="entry name" value="CYTOCHROME P450 MONOOXYGENASE ALNH-RELATED"/>
    <property type="match status" value="1"/>
</dbReference>
<dbReference type="GeneID" id="80905213"/>
<dbReference type="InterPro" id="IPR036396">
    <property type="entry name" value="Cyt_P450_sf"/>
</dbReference>
<keyword evidence="2 6" id="KW-0479">Metal-binding</keyword>
<sequence length="168" mass="19022">MDESDLGLPHMVSQDDYYDGMLIPKGSVIWVAIWAMHQDEGLYADPEVFNPDRFLQHPKLANEYAVGGDSEGRDHYGYGAGRRLCPGIHLAERSMWRVAAKLLWAFEFAEPIDPVTGKVIPLDVNAYTSANLVRPMEFKVRVKPRSDKHLKVMEGELSGAIEFLKQFE</sequence>
<keyword evidence="4 6" id="KW-0408">Iron</keyword>
<evidence type="ECO:0000256" key="2">
    <source>
        <dbReference type="ARBA" id="ARBA00022723"/>
    </source>
</evidence>
<reference evidence="7" key="1">
    <citation type="submission" date="2022-10" db="EMBL/GenBank/DDBJ databases">
        <title>Tapping the CABI collections for fungal endophytes: first genome assemblies for Collariella, Neodidymelliopsis, Ascochyta clinopodiicola, Didymella pomorum, Didymosphaeria variabile, Neocosmospora piperis and Neocucurbitaria cava.</title>
        <authorList>
            <person name="Hill R."/>
        </authorList>
    </citation>
    <scope>NUCLEOTIDE SEQUENCE</scope>
    <source>
        <strain evidence="7">IMI 356815</strain>
    </source>
</reference>
<evidence type="ECO:0000256" key="6">
    <source>
        <dbReference type="PIRSR" id="PIRSR602401-1"/>
    </source>
</evidence>
<dbReference type="SUPFAM" id="SSF48264">
    <property type="entry name" value="Cytochrome P450"/>
    <property type="match status" value="1"/>
</dbReference>
<evidence type="ECO:0000256" key="5">
    <source>
        <dbReference type="ARBA" id="ARBA00023033"/>
    </source>
</evidence>
<proteinExistence type="inferred from homology"/>
<dbReference type="RefSeq" id="XP_056077316.1">
    <property type="nucleotide sequence ID" value="XM_056210494.1"/>
</dbReference>
<dbReference type="InterPro" id="IPR001128">
    <property type="entry name" value="Cyt_P450"/>
</dbReference>
<evidence type="ECO:0000313" key="8">
    <source>
        <dbReference type="Proteomes" id="UP001140513"/>
    </source>
</evidence>
<comment type="caution">
    <text evidence="7">The sequence shown here is derived from an EMBL/GenBank/DDBJ whole genome shotgun (WGS) entry which is preliminary data.</text>
</comment>
<dbReference type="GO" id="GO:0004497">
    <property type="term" value="F:monooxygenase activity"/>
    <property type="evidence" value="ECO:0007669"/>
    <property type="project" value="UniProtKB-KW"/>
</dbReference>
<accession>A0A9W9CGW8</accession>
<keyword evidence="3" id="KW-0560">Oxidoreductase</keyword>
<name>A0A9W9CGW8_9PLEO</name>
<dbReference type="GO" id="GO:0016705">
    <property type="term" value="F:oxidoreductase activity, acting on paired donors, with incorporation or reduction of molecular oxygen"/>
    <property type="evidence" value="ECO:0007669"/>
    <property type="project" value="InterPro"/>
</dbReference>
<evidence type="ECO:0000256" key="1">
    <source>
        <dbReference type="ARBA" id="ARBA00010617"/>
    </source>
</evidence>
<dbReference type="InterPro" id="IPR002401">
    <property type="entry name" value="Cyt_P450_E_grp-I"/>
</dbReference>
<keyword evidence="5" id="KW-0503">Monooxygenase</keyword>
<evidence type="ECO:0008006" key="9">
    <source>
        <dbReference type="Google" id="ProtNLM"/>
    </source>
</evidence>
<protein>
    <recommendedName>
        <fullName evidence="9">Cytochrome P450</fullName>
    </recommendedName>
</protein>
<organism evidence="7 8">
    <name type="scientific">Didymosphaeria variabile</name>
    <dbReference type="NCBI Taxonomy" id="1932322"/>
    <lineage>
        <taxon>Eukaryota</taxon>
        <taxon>Fungi</taxon>
        <taxon>Dikarya</taxon>
        <taxon>Ascomycota</taxon>
        <taxon>Pezizomycotina</taxon>
        <taxon>Dothideomycetes</taxon>
        <taxon>Pleosporomycetidae</taxon>
        <taxon>Pleosporales</taxon>
        <taxon>Massarineae</taxon>
        <taxon>Didymosphaeriaceae</taxon>
        <taxon>Didymosphaeria</taxon>
    </lineage>
</organism>
<gene>
    <name evidence="7" type="ORF">N0V89_001683</name>
</gene>
<dbReference type="OrthoDB" id="1103324at2759"/>
<dbReference type="PRINTS" id="PR00463">
    <property type="entry name" value="EP450I"/>
</dbReference>
<evidence type="ECO:0000313" key="7">
    <source>
        <dbReference type="EMBL" id="KAJ4361114.1"/>
    </source>
</evidence>
<comment type="similarity">
    <text evidence="1">Belongs to the cytochrome P450 family.</text>
</comment>
<dbReference type="EMBL" id="JAPEUX010000001">
    <property type="protein sequence ID" value="KAJ4361114.1"/>
    <property type="molecule type" value="Genomic_DNA"/>
</dbReference>
<dbReference type="GO" id="GO:0020037">
    <property type="term" value="F:heme binding"/>
    <property type="evidence" value="ECO:0007669"/>
    <property type="project" value="InterPro"/>
</dbReference>
<dbReference type="Gene3D" id="1.10.630.10">
    <property type="entry name" value="Cytochrome P450"/>
    <property type="match status" value="1"/>
</dbReference>
<keyword evidence="6" id="KW-0349">Heme</keyword>
<comment type="cofactor">
    <cofactor evidence="6">
        <name>heme</name>
        <dbReference type="ChEBI" id="CHEBI:30413"/>
    </cofactor>
</comment>